<dbReference type="PANTHER" id="PTHR33573">
    <property type="entry name" value="CASP-LIKE PROTEIN 4A4"/>
    <property type="match status" value="1"/>
</dbReference>
<evidence type="ECO:0000313" key="12">
    <source>
        <dbReference type="Proteomes" id="UP001345219"/>
    </source>
</evidence>
<dbReference type="AlphaFoldDB" id="A0AAN7K144"/>
<dbReference type="InterPro" id="IPR006459">
    <property type="entry name" value="CASP/CASPL"/>
</dbReference>
<feature type="region of interest" description="Disordered" evidence="9">
    <location>
        <begin position="1"/>
        <end position="26"/>
    </location>
</feature>
<keyword evidence="7 8" id="KW-0472">Membrane</keyword>
<dbReference type="NCBIfam" id="TIGR01569">
    <property type="entry name" value="A_tha_TIGR01569"/>
    <property type="match status" value="1"/>
</dbReference>
<evidence type="ECO:0000256" key="6">
    <source>
        <dbReference type="ARBA" id="ARBA00022989"/>
    </source>
</evidence>
<dbReference type="PANTHER" id="PTHR33573:SF30">
    <property type="entry name" value="CASP-LIKE PROTEIN 2C1-RELATED"/>
    <property type="match status" value="1"/>
</dbReference>
<keyword evidence="5 8" id="KW-0812">Transmembrane</keyword>
<comment type="subunit">
    <text evidence="3 8">Homodimer and heterodimers.</text>
</comment>
<reference evidence="11 12" key="1">
    <citation type="journal article" date="2023" name="Hortic Res">
        <title>Pangenome of water caltrop reveals structural variations and asymmetric subgenome divergence after allopolyploidization.</title>
        <authorList>
            <person name="Zhang X."/>
            <person name="Chen Y."/>
            <person name="Wang L."/>
            <person name="Yuan Y."/>
            <person name="Fang M."/>
            <person name="Shi L."/>
            <person name="Lu R."/>
            <person name="Comes H.P."/>
            <person name="Ma Y."/>
            <person name="Chen Y."/>
            <person name="Huang G."/>
            <person name="Zhou Y."/>
            <person name="Zheng Z."/>
            <person name="Qiu Y."/>
        </authorList>
    </citation>
    <scope>NUCLEOTIDE SEQUENCE [LARGE SCALE GENOMIC DNA]</scope>
    <source>
        <tissue evidence="11">Roots</tissue>
    </source>
</reference>
<accession>A0AAN7K144</accession>
<evidence type="ECO:0000256" key="2">
    <source>
        <dbReference type="ARBA" id="ARBA00007651"/>
    </source>
</evidence>
<comment type="similarity">
    <text evidence="2 8">Belongs to the Casparian strip membrane proteins (CASP) family.</text>
</comment>
<keyword evidence="6 8" id="KW-1133">Transmembrane helix</keyword>
<feature type="transmembrane region" description="Helical" evidence="8">
    <location>
        <begin position="85"/>
        <end position="104"/>
    </location>
</feature>
<evidence type="ECO:0000256" key="7">
    <source>
        <dbReference type="ARBA" id="ARBA00023136"/>
    </source>
</evidence>
<dbReference type="Proteomes" id="UP001345219">
    <property type="component" value="Chromosome 6"/>
</dbReference>
<evidence type="ECO:0000256" key="5">
    <source>
        <dbReference type="ARBA" id="ARBA00022692"/>
    </source>
</evidence>
<evidence type="ECO:0000256" key="1">
    <source>
        <dbReference type="ARBA" id="ARBA00004651"/>
    </source>
</evidence>
<feature type="transmembrane region" description="Helical" evidence="8">
    <location>
        <begin position="47"/>
        <end position="64"/>
    </location>
</feature>
<gene>
    <name evidence="11" type="ORF">SAY87_007384</name>
</gene>
<dbReference type="GO" id="GO:0005886">
    <property type="term" value="C:plasma membrane"/>
    <property type="evidence" value="ECO:0007669"/>
    <property type="project" value="UniProtKB-SubCell"/>
</dbReference>
<evidence type="ECO:0000256" key="8">
    <source>
        <dbReference type="RuleBase" id="RU361233"/>
    </source>
</evidence>
<evidence type="ECO:0000256" key="3">
    <source>
        <dbReference type="ARBA" id="ARBA00011489"/>
    </source>
</evidence>
<name>A0AAN7K144_9MYRT</name>
<dbReference type="Pfam" id="PF04535">
    <property type="entry name" value="CASP_dom"/>
    <property type="match status" value="1"/>
</dbReference>
<comment type="subcellular location">
    <subcellularLocation>
        <location evidence="1 8">Cell membrane</location>
        <topology evidence="1 8">Multi-pass membrane protein</topology>
    </subcellularLocation>
</comment>
<protein>
    <recommendedName>
        <fullName evidence="8">CASP-like protein</fullName>
    </recommendedName>
</protein>
<evidence type="ECO:0000256" key="9">
    <source>
        <dbReference type="SAM" id="MobiDB-lite"/>
    </source>
</evidence>
<evidence type="ECO:0000259" key="10">
    <source>
        <dbReference type="Pfam" id="PF04535"/>
    </source>
</evidence>
<dbReference type="EMBL" id="JAXIOK010000013">
    <property type="protein sequence ID" value="KAK4757257.1"/>
    <property type="molecule type" value="Genomic_DNA"/>
</dbReference>
<evidence type="ECO:0000313" key="11">
    <source>
        <dbReference type="EMBL" id="KAK4757257.1"/>
    </source>
</evidence>
<proteinExistence type="inferred from homology"/>
<comment type="caution">
    <text evidence="11">The sequence shown here is derived from an EMBL/GenBank/DDBJ whole genome shotgun (WGS) entry which is preliminary data.</text>
</comment>
<sequence length="219" mass="24105">MNGGGSHSLGSSKRTQEKKLDSSAVLSTTSRLERRSDMGASITKVEALFRACVVVLLVLTACLVGTNAQTKVIAYITKKATYRDLTALESLVYIDVAVAAYSLLQLSRCTISAWFCKTIISYEQKNLAWVCFLLDQAVAYVVFAANTAALQAAMLAITGSKALQWMKLCNRYKRFCFQIGGSLFCGYVACFLLVVISCTSAFNVFRLYSPTKFMQLKQK</sequence>
<feature type="domain" description="Casparian strip membrane protein" evidence="10">
    <location>
        <begin position="41"/>
        <end position="192"/>
    </location>
</feature>
<keyword evidence="12" id="KW-1185">Reference proteome</keyword>
<feature type="transmembrane region" description="Helical" evidence="8">
    <location>
        <begin position="179"/>
        <end position="205"/>
    </location>
</feature>
<dbReference type="InterPro" id="IPR006702">
    <property type="entry name" value="CASP_dom"/>
</dbReference>
<feature type="transmembrane region" description="Helical" evidence="8">
    <location>
        <begin position="137"/>
        <end position="158"/>
    </location>
</feature>
<organism evidence="11 12">
    <name type="scientific">Trapa incisa</name>
    <dbReference type="NCBI Taxonomy" id="236973"/>
    <lineage>
        <taxon>Eukaryota</taxon>
        <taxon>Viridiplantae</taxon>
        <taxon>Streptophyta</taxon>
        <taxon>Embryophyta</taxon>
        <taxon>Tracheophyta</taxon>
        <taxon>Spermatophyta</taxon>
        <taxon>Magnoliopsida</taxon>
        <taxon>eudicotyledons</taxon>
        <taxon>Gunneridae</taxon>
        <taxon>Pentapetalae</taxon>
        <taxon>rosids</taxon>
        <taxon>malvids</taxon>
        <taxon>Myrtales</taxon>
        <taxon>Lythraceae</taxon>
        <taxon>Trapa</taxon>
    </lineage>
</organism>
<keyword evidence="4 8" id="KW-1003">Cell membrane</keyword>
<evidence type="ECO:0000256" key="4">
    <source>
        <dbReference type="ARBA" id="ARBA00022475"/>
    </source>
</evidence>